<feature type="region of interest" description="Disordered" evidence="1">
    <location>
        <begin position="1"/>
        <end position="63"/>
    </location>
</feature>
<dbReference type="OrthoDB" id="7595223at2"/>
<gene>
    <name evidence="2" type="ORF">L284_11590</name>
</gene>
<protein>
    <submittedName>
        <fullName evidence="2">Uncharacterized protein</fullName>
    </submittedName>
</protein>
<feature type="compositionally biased region" description="Basic and acidic residues" evidence="1">
    <location>
        <begin position="7"/>
        <end position="63"/>
    </location>
</feature>
<proteinExistence type="predicted"/>
<keyword evidence="3" id="KW-1185">Reference proteome</keyword>
<dbReference type="EMBL" id="ATHL01000076">
    <property type="protein sequence ID" value="EQB15271.1"/>
    <property type="molecule type" value="Genomic_DNA"/>
</dbReference>
<accession>T0HFZ3</accession>
<name>T0HFZ3_9SPHN</name>
<dbReference type="PATRIC" id="fig|1096930.3.peg.2303"/>
<dbReference type="AlphaFoldDB" id="T0HFZ3"/>
<evidence type="ECO:0000313" key="3">
    <source>
        <dbReference type="Proteomes" id="UP000015527"/>
    </source>
</evidence>
<dbReference type="RefSeq" id="WP_021234164.1">
    <property type="nucleotide sequence ID" value="NZ_ATHL01000076.1"/>
</dbReference>
<organism evidence="2 3">
    <name type="scientific">Novosphingobium lindaniclasticum LE124</name>
    <dbReference type="NCBI Taxonomy" id="1096930"/>
    <lineage>
        <taxon>Bacteria</taxon>
        <taxon>Pseudomonadati</taxon>
        <taxon>Pseudomonadota</taxon>
        <taxon>Alphaproteobacteria</taxon>
        <taxon>Sphingomonadales</taxon>
        <taxon>Sphingomonadaceae</taxon>
        <taxon>Novosphingobium</taxon>
    </lineage>
</organism>
<sequence length="63" mass="7366">MTEQDDTGTRREPLGDARPDAVDPHRQKEGPQKPEKVEDRPYVSTVKPEDYPDDQRAKFEEKR</sequence>
<dbReference type="Proteomes" id="UP000015527">
    <property type="component" value="Unassembled WGS sequence"/>
</dbReference>
<evidence type="ECO:0000313" key="2">
    <source>
        <dbReference type="EMBL" id="EQB15271.1"/>
    </source>
</evidence>
<evidence type="ECO:0000256" key="1">
    <source>
        <dbReference type="SAM" id="MobiDB-lite"/>
    </source>
</evidence>
<comment type="caution">
    <text evidence="2">The sequence shown here is derived from an EMBL/GenBank/DDBJ whole genome shotgun (WGS) entry which is preliminary data.</text>
</comment>
<reference evidence="2 3" key="1">
    <citation type="journal article" date="2013" name="Genome Announc.">
        <title>Genome Sequence of Novosphingobium lindaniclasticum LE124T, Isolated from a Hexachlorocyclohexane Dumpsite.</title>
        <authorList>
            <person name="Saxena A."/>
            <person name="Nayyar N."/>
            <person name="Sangwan N."/>
            <person name="Kumari R."/>
            <person name="Khurana J.P."/>
            <person name="Lal R."/>
        </authorList>
    </citation>
    <scope>NUCLEOTIDE SEQUENCE [LARGE SCALE GENOMIC DNA]</scope>
    <source>
        <strain evidence="2 3">LE124</strain>
    </source>
</reference>